<gene>
    <name evidence="1" type="ORF">PVK06_025305</name>
</gene>
<dbReference type="EMBL" id="JARKNE010000007">
    <property type="protein sequence ID" value="KAK5820259.1"/>
    <property type="molecule type" value="Genomic_DNA"/>
</dbReference>
<evidence type="ECO:0000313" key="1">
    <source>
        <dbReference type="EMBL" id="KAK5820259.1"/>
    </source>
</evidence>
<dbReference type="Proteomes" id="UP001358586">
    <property type="component" value="Chromosome 7"/>
</dbReference>
<protein>
    <submittedName>
        <fullName evidence="1">Uncharacterized protein</fullName>
    </submittedName>
</protein>
<organism evidence="1 2">
    <name type="scientific">Gossypium arboreum</name>
    <name type="common">Tree cotton</name>
    <name type="synonym">Gossypium nanking</name>
    <dbReference type="NCBI Taxonomy" id="29729"/>
    <lineage>
        <taxon>Eukaryota</taxon>
        <taxon>Viridiplantae</taxon>
        <taxon>Streptophyta</taxon>
        <taxon>Embryophyta</taxon>
        <taxon>Tracheophyta</taxon>
        <taxon>Spermatophyta</taxon>
        <taxon>Magnoliopsida</taxon>
        <taxon>eudicotyledons</taxon>
        <taxon>Gunneridae</taxon>
        <taxon>Pentapetalae</taxon>
        <taxon>rosids</taxon>
        <taxon>malvids</taxon>
        <taxon>Malvales</taxon>
        <taxon>Malvaceae</taxon>
        <taxon>Malvoideae</taxon>
        <taxon>Gossypium</taxon>
    </lineage>
</organism>
<evidence type="ECO:0000313" key="2">
    <source>
        <dbReference type="Proteomes" id="UP001358586"/>
    </source>
</evidence>
<comment type="caution">
    <text evidence="1">The sequence shown here is derived from an EMBL/GenBank/DDBJ whole genome shotgun (WGS) entry which is preliminary data.</text>
</comment>
<keyword evidence="2" id="KW-1185">Reference proteome</keyword>
<reference evidence="1 2" key="1">
    <citation type="submission" date="2023-03" db="EMBL/GenBank/DDBJ databases">
        <title>WGS of Gossypium arboreum.</title>
        <authorList>
            <person name="Yu D."/>
        </authorList>
    </citation>
    <scope>NUCLEOTIDE SEQUENCE [LARGE SCALE GENOMIC DNA]</scope>
    <source>
        <tissue evidence="1">Leaf</tissue>
    </source>
</reference>
<sequence>MEKQKGKRGIHWCDWKKLCECKKDVGLGFKDLSKFNLALLAKKLPFIYLEKCLGNEEAFARRHVLEGGYGQPNKYLAKCMDSWIAESENSEYY</sequence>
<name>A0ABR0PGQ9_GOSAR</name>
<proteinExistence type="predicted"/>
<accession>A0ABR0PGQ9</accession>